<dbReference type="AlphaFoldDB" id="A0A0F5VDQ3"/>
<evidence type="ECO:0000313" key="6">
    <source>
        <dbReference type="Proteomes" id="UP000033633"/>
    </source>
</evidence>
<feature type="transmembrane region" description="Helical" evidence="4">
    <location>
        <begin position="354"/>
        <end position="377"/>
    </location>
</feature>
<keyword evidence="6" id="KW-1185">Reference proteome</keyword>
<dbReference type="Proteomes" id="UP000033633">
    <property type="component" value="Unassembled WGS sequence"/>
</dbReference>
<dbReference type="InterPro" id="IPR036259">
    <property type="entry name" value="MFS_trans_sf"/>
</dbReference>
<comment type="caution">
    <text evidence="5">The sequence shown here is derived from an EMBL/GenBank/DDBJ whole genome shotgun (WGS) entry which is preliminary data.</text>
</comment>
<evidence type="ECO:0000313" key="5">
    <source>
        <dbReference type="EMBL" id="KKD00254.1"/>
    </source>
</evidence>
<feature type="transmembrane region" description="Helical" evidence="4">
    <location>
        <begin position="40"/>
        <end position="61"/>
    </location>
</feature>
<keyword evidence="1 4" id="KW-0812">Transmembrane</keyword>
<evidence type="ECO:0008006" key="7">
    <source>
        <dbReference type="Google" id="ProtNLM"/>
    </source>
</evidence>
<feature type="transmembrane region" description="Helical" evidence="4">
    <location>
        <begin position="316"/>
        <end position="333"/>
    </location>
</feature>
<evidence type="ECO:0000256" key="2">
    <source>
        <dbReference type="ARBA" id="ARBA00022989"/>
    </source>
</evidence>
<keyword evidence="2 4" id="KW-1133">Transmembrane helix</keyword>
<dbReference type="CDD" id="cd06174">
    <property type="entry name" value="MFS"/>
    <property type="match status" value="1"/>
</dbReference>
<feature type="transmembrane region" description="Helical" evidence="4">
    <location>
        <begin position="173"/>
        <end position="193"/>
    </location>
</feature>
<dbReference type="Pfam" id="PF07690">
    <property type="entry name" value="MFS_1"/>
    <property type="match status" value="1"/>
</dbReference>
<feature type="transmembrane region" description="Helical" evidence="4">
    <location>
        <begin position="383"/>
        <end position="405"/>
    </location>
</feature>
<protein>
    <recommendedName>
        <fullName evidence="7">Major facilitator superfamily (MFS) profile domain-containing protein</fullName>
    </recommendedName>
</protein>
<name>A0A0F5VDQ3_9GAMM</name>
<feature type="transmembrane region" description="Helical" evidence="4">
    <location>
        <begin position="137"/>
        <end position="161"/>
    </location>
</feature>
<dbReference type="InterPro" id="IPR053160">
    <property type="entry name" value="MFS_DHA3_Transporter"/>
</dbReference>
<evidence type="ECO:0000256" key="4">
    <source>
        <dbReference type="SAM" id="Phobius"/>
    </source>
</evidence>
<dbReference type="PANTHER" id="PTHR23530">
    <property type="entry name" value="TRANSPORT PROTEIN-RELATED"/>
    <property type="match status" value="1"/>
</dbReference>
<feature type="transmembrane region" description="Helical" evidence="4">
    <location>
        <begin position="214"/>
        <end position="241"/>
    </location>
</feature>
<sequence length="421" mass="45436">MNLDTRYAFHLALDISAAGVFMAVSGLYCLAEGMTLQQLGWFFAAFFIVMVVLEVPSGFLADRLGHLAVYRLSKCFDMLNFVLLVLAPNISAVILASAIGGIGRALGSGCLEAWYVNQRSKESHHGNLRLVLSRANLWLLFGLGMGAAIGGLLPAMVPHAFSQAYLNGNPYKSALILSMVIHIAALGISFMTFHEGENVQSRQGHNHESLLSMGCNLLSHFVANPVLIILLAWQMLMGYALANHSVYWQPVFAMLEGGNSLLEWVGFIVASNYLLAALLGRLLGVPAAAFSVVATLLVFALCAALALVGMSLVNHSWGFLFANWVFIAAVFLSRPVIAAELHRHVSSSYRSASVSLLSLSLNLGGVMTGGLLSWLTQIYSVPVAWQVSALVLILSACGLSIWQVMTSRGRQVPDRETDSLH</sequence>
<feature type="transmembrane region" description="Helical" evidence="4">
    <location>
        <begin position="7"/>
        <end position="28"/>
    </location>
</feature>
<dbReference type="STRING" id="265726.KY46_08300"/>
<dbReference type="EMBL" id="JWYV01000005">
    <property type="protein sequence ID" value="KKD00254.1"/>
    <property type="molecule type" value="Genomic_DNA"/>
</dbReference>
<dbReference type="Gene3D" id="1.20.1250.20">
    <property type="entry name" value="MFS general substrate transporter like domains"/>
    <property type="match status" value="1"/>
</dbReference>
<accession>A0A0F5VDQ3</accession>
<feature type="transmembrane region" description="Helical" evidence="4">
    <location>
        <begin position="261"/>
        <end position="280"/>
    </location>
</feature>
<dbReference type="GO" id="GO:0022857">
    <property type="term" value="F:transmembrane transporter activity"/>
    <property type="evidence" value="ECO:0007669"/>
    <property type="project" value="InterPro"/>
</dbReference>
<dbReference type="PATRIC" id="fig|265726.11.peg.3790"/>
<evidence type="ECO:0000256" key="1">
    <source>
        <dbReference type="ARBA" id="ARBA00022692"/>
    </source>
</evidence>
<proteinExistence type="predicted"/>
<organism evidence="5 6">
    <name type="scientific">Photobacterium halotolerans</name>
    <dbReference type="NCBI Taxonomy" id="265726"/>
    <lineage>
        <taxon>Bacteria</taxon>
        <taxon>Pseudomonadati</taxon>
        <taxon>Pseudomonadota</taxon>
        <taxon>Gammaproteobacteria</taxon>
        <taxon>Vibrionales</taxon>
        <taxon>Vibrionaceae</taxon>
        <taxon>Photobacterium</taxon>
    </lineage>
</organism>
<dbReference type="InterPro" id="IPR011701">
    <property type="entry name" value="MFS"/>
</dbReference>
<dbReference type="PANTHER" id="PTHR23530:SF1">
    <property type="entry name" value="PERMEASE, MAJOR FACILITATOR SUPERFAMILY-RELATED"/>
    <property type="match status" value="1"/>
</dbReference>
<evidence type="ECO:0000256" key="3">
    <source>
        <dbReference type="ARBA" id="ARBA00023136"/>
    </source>
</evidence>
<reference evidence="5 6" key="1">
    <citation type="submission" date="2014-12" db="EMBL/GenBank/DDBJ databases">
        <title>Mercury Reductase activity and rhizosphere competence traits in the genome of root associated Photobacterium halotolerans MELD1.</title>
        <authorList>
            <person name="Mathew D.C."/>
            <person name="Huang C.-C."/>
        </authorList>
    </citation>
    <scope>NUCLEOTIDE SEQUENCE [LARGE SCALE GENOMIC DNA]</scope>
    <source>
        <strain evidence="5 6">MELD1</strain>
    </source>
</reference>
<feature type="transmembrane region" description="Helical" evidence="4">
    <location>
        <begin position="287"/>
        <end position="310"/>
    </location>
</feature>
<keyword evidence="3 4" id="KW-0472">Membrane</keyword>
<dbReference type="SUPFAM" id="SSF103473">
    <property type="entry name" value="MFS general substrate transporter"/>
    <property type="match status" value="1"/>
</dbReference>
<gene>
    <name evidence="5" type="ORF">KY46_08300</name>
</gene>